<dbReference type="PROSITE" id="PS51833">
    <property type="entry name" value="HDOD"/>
    <property type="match status" value="1"/>
</dbReference>
<dbReference type="RefSeq" id="WP_105530460.1">
    <property type="nucleotide sequence ID" value="NZ_PUGF01000002.1"/>
</dbReference>
<dbReference type="OrthoDB" id="9791419at2"/>
<proteinExistence type="predicted"/>
<dbReference type="InterPro" id="IPR029016">
    <property type="entry name" value="GAF-like_dom_sf"/>
</dbReference>
<dbReference type="PANTHER" id="PTHR33525">
    <property type="match status" value="1"/>
</dbReference>
<organism evidence="2 3">
    <name type="scientific">Solimicrobium silvestre</name>
    <dbReference type="NCBI Taxonomy" id="2099400"/>
    <lineage>
        <taxon>Bacteria</taxon>
        <taxon>Pseudomonadati</taxon>
        <taxon>Pseudomonadota</taxon>
        <taxon>Betaproteobacteria</taxon>
        <taxon>Burkholderiales</taxon>
        <taxon>Oxalobacteraceae</taxon>
        <taxon>Solimicrobium</taxon>
    </lineage>
</organism>
<dbReference type="SUPFAM" id="SSF55781">
    <property type="entry name" value="GAF domain-like"/>
    <property type="match status" value="1"/>
</dbReference>
<dbReference type="InterPro" id="IPR003018">
    <property type="entry name" value="GAF"/>
</dbReference>
<dbReference type="InterPro" id="IPR052340">
    <property type="entry name" value="RNase_Y/CdgJ"/>
</dbReference>
<dbReference type="Pfam" id="PF08668">
    <property type="entry name" value="HDOD"/>
    <property type="match status" value="1"/>
</dbReference>
<reference evidence="2 3" key="1">
    <citation type="submission" date="2018-02" db="EMBL/GenBank/DDBJ databases">
        <title>Solimicrobium silvestre gen. nov., sp. nov., isolated from alpine forest soil.</title>
        <authorList>
            <person name="Margesin R."/>
            <person name="Albuquerque L."/>
            <person name="Zhang D.-C."/>
            <person name="Froufe H.J.C."/>
            <person name="Severino R."/>
            <person name="Roxo I."/>
            <person name="Egas C."/>
            <person name="Da Costa M.S."/>
        </authorList>
    </citation>
    <scope>NUCLEOTIDE SEQUENCE [LARGE SCALE GENOMIC DNA]</scope>
    <source>
        <strain evidence="2 3">S20-91</strain>
    </source>
</reference>
<keyword evidence="3" id="KW-1185">Reference proteome</keyword>
<evidence type="ECO:0000313" key="3">
    <source>
        <dbReference type="Proteomes" id="UP000237839"/>
    </source>
</evidence>
<sequence length="526" mass="58106">MNKNTVPVLNDQQVRQRRDQLLFQISTDQRLPSLGIAISTVIKIASTGEESVNKLANFILADVGLTKDILNLANSVSYRKSQGTSVTTISKAIFILGFDVVKTSALGMLMLECFNEQDQSLYYELTHSLCSSIIARECVSRSMYQDAEEASISALFKNMGQVLISAQAPDLYREIMQPVKDGTDTLHHSAVQHLGCSLAHFGSMVLQQWNMPDSIVQAIGALPFGEIKKSRHRSEWVKQVAAFSSDAAEVVMRNTQFMPGSTKEINFENEKYTKELMQRYGAALELDPKILPSWLDRAVKETEQLVLKLGMRTVTANASTKGGAATNTETVLPDDLLMSSATEVEDKPNYPSGKPHNARDLLLAGVMEMTQTISTGKFQLNDLVLQLLEILHGSLGFQFVTASLKDVKSERYVARISLGQDWHNKQKNFNFSSKGAGDLFHLALKNNADLMIGDTSSTKIHDLRPEWHLTHFPDVKSLMILPLIVNGKAIGLIYADRNCVAPEGVPPDETSLVKTMKGQLLAAMSK</sequence>
<evidence type="ECO:0000313" key="2">
    <source>
        <dbReference type="EMBL" id="PRC94762.1"/>
    </source>
</evidence>
<dbReference type="AlphaFoldDB" id="A0A2S9H453"/>
<comment type="caution">
    <text evidence="2">The sequence shown here is derived from an EMBL/GenBank/DDBJ whole genome shotgun (WGS) entry which is preliminary data.</text>
</comment>
<gene>
    <name evidence="2" type="ORF">S2091_0765</name>
</gene>
<evidence type="ECO:0000259" key="1">
    <source>
        <dbReference type="PROSITE" id="PS51833"/>
    </source>
</evidence>
<dbReference type="Gene3D" id="3.30.450.40">
    <property type="match status" value="1"/>
</dbReference>
<dbReference type="Proteomes" id="UP000237839">
    <property type="component" value="Unassembled WGS sequence"/>
</dbReference>
<dbReference type="Pfam" id="PF01590">
    <property type="entry name" value="GAF"/>
    <property type="match status" value="1"/>
</dbReference>
<name>A0A2S9H453_9BURK</name>
<dbReference type="InterPro" id="IPR013976">
    <property type="entry name" value="HDOD"/>
</dbReference>
<accession>A0A2S9H453</accession>
<feature type="domain" description="HDOD" evidence="1">
    <location>
        <begin position="31"/>
        <end position="225"/>
    </location>
</feature>
<dbReference type="SUPFAM" id="SSF109604">
    <property type="entry name" value="HD-domain/PDEase-like"/>
    <property type="match status" value="1"/>
</dbReference>
<dbReference type="Gene3D" id="1.10.3210.10">
    <property type="entry name" value="Hypothetical protein af1432"/>
    <property type="match status" value="1"/>
</dbReference>
<protein>
    <submittedName>
        <fullName evidence="2">HDOD domain</fullName>
    </submittedName>
</protein>
<dbReference type="PANTHER" id="PTHR33525:SF3">
    <property type="entry name" value="RIBONUCLEASE Y"/>
    <property type="match status" value="1"/>
</dbReference>
<dbReference type="EMBL" id="PUGF01000002">
    <property type="protein sequence ID" value="PRC94762.1"/>
    <property type="molecule type" value="Genomic_DNA"/>
</dbReference>